<feature type="transmembrane region" description="Helical" evidence="8">
    <location>
        <begin position="154"/>
        <end position="171"/>
    </location>
</feature>
<dbReference type="PANTHER" id="PTHR33908">
    <property type="entry name" value="MANNOSYLTRANSFERASE YKCB-RELATED"/>
    <property type="match status" value="1"/>
</dbReference>
<protein>
    <submittedName>
        <fullName evidence="10">Glycosyltransferase family 39 protein</fullName>
        <ecNumber evidence="10">2.4.-.-</ecNumber>
    </submittedName>
</protein>
<evidence type="ECO:0000313" key="11">
    <source>
        <dbReference type="Proteomes" id="UP001623661"/>
    </source>
</evidence>
<dbReference type="EC" id="2.4.-.-" evidence="10"/>
<evidence type="ECO:0000256" key="8">
    <source>
        <dbReference type="SAM" id="Phobius"/>
    </source>
</evidence>
<gene>
    <name evidence="10" type="ORF">ACJDUH_11035</name>
</gene>
<keyword evidence="2" id="KW-1003">Cell membrane</keyword>
<keyword evidence="3 10" id="KW-0328">Glycosyltransferase</keyword>
<sequence length="484" mass="56146">MFNRYFSRFLNYAVMIVLFFALIMSILYVGYFFYISNNKVYCVLTIALYFFIFIIYRKYKNKIIEVLDFNNEKVIVYIVIAALIIRILWVIYIPTNPTSDFGLMYRSAADAAKGQFYMFKDNSYFARFAHDTITVFYFSLFYHLTNNPQPLIKLLNIIYETASVFLLYLVIKEAIGKKSAIIGSMIIAVFPPYIMYTSEAMSENIALPFYLLSVYLFLKALKNNRNTFLLLCGLTLSIGNMFRMVGEVFLIAFAIYLLINKGFKEGLKSSVKIILSFTLLLFVVSQSLLSAGITEVHLWNSKEPAITSILKGTNMEHFGRWNKEDAIIPYEFNFDPEAIKKASKEIIIQRLTETPIYKVIFHYVVKLSTQWGLGDFGAYGWSVEDADNTNAANFMKYAKSEINIFINLIYISLLIRILKALYKREYEDFEKMNFFFILFGGFVLLYLITETQERYSFIAAWLIVIFAAKNGNGCKIPVKKHITF</sequence>
<feature type="domain" description="Glycosyltransferase RgtA/B/C/D-like" evidence="9">
    <location>
        <begin position="137"/>
        <end position="285"/>
    </location>
</feature>
<dbReference type="EMBL" id="JBJHZY010000002">
    <property type="protein sequence ID" value="MFL0268624.1"/>
    <property type="molecule type" value="Genomic_DNA"/>
</dbReference>
<evidence type="ECO:0000256" key="2">
    <source>
        <dbReference type="ARBA" id="ARBA00022475"/>
    </source>
</evidence>
<name>A0ABW8TTF8_9CLOT</name>
<proteinExistence type="predicted"/>
<keyword evidence="11" id="KW-1185">Reference proteome</keyword>
<feature type="transmembrane region" description="Helical" evidence="8">
    <location>
        <begin position="177"/>
        <end position="196"/>
    </location>
</feature>
<evidence type="ECO:0000256" key="5">
    <source>
        <dbReference type="ARBA" id="ARBA00022692"/>
    </source>
</evidence>
<evidence type="ECO:0000256" key="7">
    <source>
        <dbReference type="ARBA" id="ARBA00023136"/>
    </source>
</evidence>
<evidence type="ECO:0000256" key="6">
    <source>
        <dbReference type="ARBA" id="ARBA00022989"/>
    </source>
</evidence>
<feature type="transmembrane region" description="Helical" evidence="8">
    <location>
        <begin position="271"/>
        <end position="293"/>
    </location>
</feature>
<dbReference type="Pfam" id="PF13231">
    <property type="entry name" value="PMT_2"/>
    <property type="match status" value="1"/>
</dbReference>
<dbReference type="Proteomes" id="UP001623661">
    <property type="component" value="Unassembled WGS sequence"/>
</dbReference>
<feature type="transmembrane region" description="Helical" evidence="8">
    <location>
        <begin position="241"/>
        <end position="259"/>
    </location>
</feature>
<dbReference type="InterPro" id="IPR038731">
    <property type="entry name" value="RgtA/B/C-like"/>
</dbReference>
<keyword evidence="7 8" id="KW-0472">Membrane</keyword>
<comment type="caution">
    <text evidence="10">The sequence shown here is derived from an EMBL/GenBank/DDBJ whole genome shotgun (WGS) entry which is preliminary data.</text>
</comment>
<keyword evidence="4 10" id="KW-0808">Transferase</keyword>
<evidence type="ECO:0000256" key="3">
    <source>
        <dbReference type="ARBA" id="ARBA00022676"/>
    </source>
</evidence>
<accession>A0ABW8TTF8</accession>
<feature type="transmembrane region" description="Helical" evidence="8">
    <location>
        <begin position="433"/>
        <end position="449"/>
    </location>
</feature>
<dbReference type="PANTHER" id="PTHR33908:SF11">
    <property type="entry name" value="MEMBRANE PROTEIN"/>
    <property type="match status" value="1"/>
</dbReference>
<dbReference type="GO" id="GO:0016757">
    <property type="term" value="F:glycosyltransferase activity"/>
    <property type="evidence" value="ECO:0007669"/>
    <property type="project" value="UniProtKB-KW"/>
</dbReference>
<reference evidence="10 11" key="1">
    <citation type="submission" date="2024-11" db="EMBL/GenBank/DDBJ databases">
        <authorList>
            <person name="Heng Y.C."/>
            <person name="Lim A.C.H."/>
            <person name="Lee J.K.Y."/>
            <person name="Kittelmann S."/>
        </authorList>
    </citation>
    <scope>NUCLEOTIDE SEQUENCE [LARGE SCALE GENOMIC DNA]</scope>
    <source>
        <strain evidence="10 11">WILCCON 0202</strain>
    </source>
</reference>
<feature type="transmembrane region" description="Helical" evidence="8">
    <location>
        <begin position="40"/>
        <end position="56"/>
    </location>
</feature>
<organism evidence="10 11">
    <name type="scientific">Candidatus Clostridium radicumherbarum</name>
    <dbReference type="NCBI Taxonomy" id="3381662"/>
    <lineage>
        <taxon>Bacteria</taxon>
        <taxon>Bacillati</taxon>
        <taxon>Bacillota</taxon>
        <taxon>Clostridia</taxon>
        <taxon>Eubacteriales</taxon>
        <taxon>Clostridiaceae</taxon>
        <taxon>Clostridium</taxon>
    </lineage>
</organism>
<feature type="transmembrane region" description="Helical" evidence="8">
    <location>
        <begin position="402"/>
        <end position="421"/>
    </location>
</feature>
<dbReference type="InterPro" id="IPR050297">
    <property type="entry name" value="LipidA_mod_glycosyltrf_83"/>
</dbReference>
<dbReference type="RefSeq" id="WP_406765250.1">
    <property type="nucleotide sequence ID" value="NZ_JBJHZY010000002.1"/>
</dbReference>
<evidence type="ECO:0000256" key="1">
    <source>
        <dbReference type="ARBA" id="ARBA00004651"/>
    </source>
</evidence>
<keyword evidence="6 8" id="KW-1133">Transmembrane helix</keyword>
<evidence type="ECO:0000313" key="10">
    <source>
        <dbReference type="EMBL" id="MFL0268624.1"/>
    </source>
</evidence>
<feature type="transmembrane region" description="Helical" evidence="8">
    <location>
        <begin position="12"/>
        <end position="34"/>
    </location>
</feature>
<comment type="subcellular location">
    <subcellularLocation>
        <location evidence="1">Cell membrane</location>
        <topology evidence="1">Multi-pass membrane protein</topology>
    </subcellularLocation>
</comment>
<evidence type="ECO:0000256" key="4">
    <source>
        <dbReference type="ARBA" id="ARBA00022679"/>
    </source>
</evidence>
<evidence type="ECO:0000259" key="9">
    <source>
        <dbReference type="Pfam" id="PF13231"/>
    </source>
</evidence>
<keyword evidence="5 8" id="KW-0812">Transmembrane</keyword>
<feature type="transmembrane region" description="Helical" evidence="8">
    <location>
        <begin position="205"/>
        <end position="221"/>
    </location>
</feature>
<feature type="transmembrane region" description="Helical" evidence="8">
    <location>
        <begin position="76"/>
        <end position="95"/>
    </location>
</feature>